<evidence type="ECO:0000256" key="6">
    <source>
        <dbReference type="ARBA" id="ARBA00023204"/>
    </source>
</evidence>
<protein>
    <recommendedName>
        <fullName evidence="11 13">UvrABC system protein C</fullName>
        <shortName evidence="13">Protein UvrC</shortName>
    </recommendedName>
    <alternativeName>
        <fullName evidence="12 13">Excinuclease ABC subunit C</fullName>
    </alternativeName>
</protein>
<evidence type="ECO:0000313" key="19">
    <source>
        <dbReference type="Proteomes" id="UP000095342"/>
    </source>
</evidence>
<accession>A0A1D8K801</accession>
<evidence type="ECO:0000259" key="16">
    <source>
        <dbReference type="PROSITE" id="PS50164"/>
    </source>
</evidence>
<feature type="domain" description="UvrC family homology region profile" evidence="17">
    <location>
        <begin position="259"/>
        <end position="482"/>
    </location>
</feature>
<evidence type="ECO:0000256" key="12">
    <source>
        <dbReference type="ARBA" id="ARBA00077138"/>
    </source>
</evidence>
<dbReference type="PROSITE" id="PS50164">
    <property type="entry name" value="GIY_YIG"/>
    <property type="match status" value="1"/>
</dbReference>
<evidence type="ECO:0000256" key="4">
    <source>
        <dbReference type="ARBA" id="ARBA00022769"/>
    </source>
</evidence>
<dbReference type="CDD" id="cd10434">
    <property type="entry name" value="GIY-YIG_UvrC_Cho"/>
    <property type="match status" value="1"/>
</dbReference>
<dbReference type="GO" id="GO:0006289">
    <property type="term" value="P:nucleotide-excision repair"/>
    <property type="evidence" value="ECO:0007669"/>
    <property type="project" value="UniProtKB-UniRule"/>
</dbReference>
<name>A0A1D8K801_9GAMM</name>
<dbReference type="AlphaFoldDB" id="A0A1D8K801"/>
<keyword evidence="3 13" id="KW-0227">DNA damage</keyword>
<dbReference type="InterPro" id="IPR038476">
    <property type="entry name" value="UvrC_RNase_H_dom_sf"/>
</dbReference>
<dbReference type="InterPro" id="IPR050066">
    <property type="entry name" value="UvrABC_protein_C"/>
</dbReference>
<dbReference type="Pfam" id="PF22920">
    <property type="entry name" value="UvrC_RNaseH"/>
    <property type="match status" value="1"/>
</dbReference>
<evidence type="ECO:0000259" key="17">
    <source>
        <dbReference type="PROSITE" id="PS50165"/>
    </source>
</evidence>
<dbReference type="Pfam" id="PF01541">
    <property type="entry name" value="GIY-YIG"/>
    <property type="match status" value="1"/>
</dbReference>
<feature type="domain" description="UVR" evidence="15">
    <location>
        <begin position="208"/>
        <end position="243"/>
    </location>
</feature>
<dbReference type="HAMAP" id="MF_00203">
    <property type="entry name" value="UvrC"/>
    <property type="match status" value="1"/>
</dbReference>
<dbReference type="PANTHER" id="PTHR30562:SF1">
    <property type="entry name" value="UVRABC SYSTEM PROTEIN C"/>
    <property type="match status" value="1"/>
</dbReference>
<dbReference type="SUPFAM" id="SSF46600">
    <property type="entry name" value="C-terminal UvrC-binding domain of UvrB"/>
    <property type="match status" value="1"/>
</dbReference>
<dbReference type="FunFam" id="1.10.150.20:FF:000005">
    <property type="entry name" value="UvrABC system protein C"/>
    <property type="match status" value="1"/>
</dbReference>
<comment type="subunit">
    <text evidence="10 13">Interacts with UvrB in an incision complex.</text>
</comment>
<dbReference type="PROSITE" id="PS50165">
    <property type="entry name" value="UVRC"/>
    <property type="match status" value="1"/>
</dbReference>
<gene>
    <name evidence="13" type="primary">uvrC</name>
    <name evidence="18" type="ORF">BJI67_08340</name>
</gene>
<dbReference type="GO" id="GO:0009381">
    <property type="term" value="F:excinuclease ABC activity"/>
    <property type="evidence" value="ECO:0007669"/>
    <property type="project" value="UniProtKB-UniRule"/>
</dbReference>
<dbReference type="InterPro" id="IPR004791">
    <property type="entry name" value="UvrC"/>
</dbReference>
<comment type="function">
    <text evidence="8 13">The UvrABC repair system catalyzes the recognition and processing of DNA lesions. UvrC both incises the 5' and 3' sides of the lesion. The N-terminal half is responsible for the 3' incision and the C-terminal half is responsible for the 5' incision.</text>
</comment>
<keyword evidence="4 13" id="KW-0228">DNA excision</keyword>
<dbReference type="InterPro" id="IPR003583">
    <property type="entry name" value="Hlx-hairpin-Hlx_DNA-bd_motif"/>
</dbReference>
<dbReference type="InterPro" id="IPR035901">
    <property type="entry name" value="GIY-YIG_endonuc_sf"/>
</dbReference>
<evidence type="ECO:0000256" key="2">
    <source>
        <dbReference type="ARBA" id="ARBA00022490"/>
    </source>
</evidence>
<evidence type="ECO:0000256" key="1">
    <source>
        <dbReference type="ARBA" id="ARBA00004496"/>
    </source>
</evidence>
<feature type="domain" description="GIY-YIG" evidence="16">
    <location>
        <begin position="20"/>
        <end position="98"/>
    </location>
</feature>
<dbReference type="Gene3D" id="3.40.1440.10">
    <property type="entry name" value="GIY-YIG endonuclease"/>
    <property type="match status" value="1"/>
</dbReference>
<organism evidence="18 19">
    <name type="scientific">Acidihalobacter aeolianus</name>
    <dbReference type="NCBI Taxonomy" id="2792603"/>
    <lineage>
        <taxon>Bacteria</taxon>
        <taxon>Pseudomonadati</taxon>
        <taxon>Pseudomonadota</taxon>
        <taxon>Gammaproteobacteria</taxon>
        <taxon>Chromatiales</taxon>
        <taxon>Ectothiorhodospiraceae</taxon>
        <taxon>Acidihalobacter</taxon>
    </lineage>
</organism>
<evidence type="ECO:0000256" key="14">
    <source>
        <dbReference type="SAM" id="MobiDB-lite"/>
    </source>
</evidence>
<dbReference type="InterPro" id="IPR010994">
    <property type="entry name" value="RuvA_2-like"/>
</dbReference>
<dbReference type="InterPro" id="IPR001943">
    <property type="entry name" value="UVR_dom"/>
</dbReference>
<keyword evidence="2 13" id="KW-0963">Cytoplasm</keyword>
<dbReference type="SUPFAM" id="SSF47781">
    <property type="entry name" value="RuvA domain 2-like"/>
    <property type="match status" value="1"/>
</dbReference>
<evidence type="ECO:0000256" key="11">
    <source>
        <dbReference type="ARBA" id="ARBA00067419"/>
    </source>
</evidence>
<dbReference type="Gene3D" id="3.30.420.340">
    <property type="entry name" value="UvrC, RNAse H endonuclease domain"/>
    <property type="match status" value="1"/>
</dbReference>
<dbReference type="SUPFAM" id="SSF82771">
    <property type="entry name" value="GIY-YIG endonuclease"/>
    <property type="match status" value="1"/>
</dbReference>
<comment type="similarity">
    <text evidence="9 13">Belongs to the UvrC family.</text>
</comment>
<evidence type="ECO:0000256" key="10">
    <source>
        <dbReference type="ARBA" id="ARBA00062841"/>
    </source>
</evidence>
<feature type="region of interest" description="Disordered" evidence="14">
    <location>
        <begin position="541"/>
        <end position="567"/>
    </location>
</feature>
<dbReference type="InterPro" id="IPR036876">
    <property type="entry name" value="UVR_dom_sf"/>
</dbReference>
<dbReference type="PROSITE" id="PS50151">
    <property type="entry name" value="UVR"/>
    <property type="match status" value="1"/>
</dbReference>
<evidence type="ECO:0000256" key="8">
    <source>
        <dbReference type="ARBA" id="ARBA00059452"/>
    </source>
</evidence>
<evidence type="ECO:0000256" key="13">
    <source>
        <dbReference type="HAMAP-Rule" id="MF_00203"/>
    </source>
</evidence>
<sequence>MDKGESTSFDAAGFLKNLTHRPGVYRMLGTGQELLYVGKAKDLKKRVSSYFRSRLPSPRIRAMVAQIVTMEVTVTHTEAEALLLENSLIKAHRPRYNVLLRDDKSYPYIFVSQGEDYPKIGFHRGPRKAMGRYFGPYPSAQAVRDTLSTLQRLFRVRQCEDSFFANRSRPCLQYQIKRCTAPCVGYIEAREYGEDIARAIRFLEGHSDDLIAELVADMERASAELAFERAARYRDQIDTLRQISERQYVTTDGAGDIDLVALARSGNHACAQVFSIRGGHNLGNKALYPRIPSDMEADEAMQAFLEQYYLDRETPAEIIATPAPCDPEVLAQVLTQQATRKVAVSSTVRGQRARWLAMAMQNATQALQAREANRLTTERRLEALQEVLELAQTPGRIECFDISHTRGESTVASCVVFGSEGAIKSDYRRFNIEGITPGDDYAAMHQALTRRYTRLKSEDAQLPDILLIDGGRGQVHEAERVLEELQISDVAVVGITKGEGRKPELDTLTLSRRQAPVRLPSHHLALHLVQQIRDEAHRFAVSGHRQRRTKSRTTSPLQTIPGLGPKRRQSLLKHFGGQRGVARAGVEELAKVPGVSRHLAEQIYEHFHGDAG</sequence>
<dbReference type="NCBIfam" id="NF001824">
    <property type="entry name" value="PRK00558.1-5"/>
    <property type="match status" value="1"/>
</dbReference>
<dbReference type="SMART" id="SM00465">
    <property type="entry name" value="GIYc"/>
    <property type="match status" value="1"/>
</dbReference>
<evidence type="ECO:0000256" key="9">
    <source>
        <dbReference type="ARBA" id="ARBA00061531"/>
    </source>
</evidence>
<keyword evidence="5 13" id="KW-0267">Excision nuclease</keyword>
<dbReference type="GO" id="GO:0009380">
    <property type="term" value="C:excinuclease repair complex"/>
    <property type="evidence" value="ECO:0007669"/>
    <property type="project" value="InterPro"/>
</dbReference>
<dbReference type="InterPro" id="IPR001162">
    <property type="entry name" value="UvrC_RNase_H_dom"/>
</dbReference>
<evidence type="ECO:0000313" key="18">
    <source>
        <dbReference type="EMBL" id="AOV17062.1"/>
    </source>
</evidence>
<dbReference type="PANTHER" id="PTHR30562">
    <property type="entry name" value="UVRC/OXIDOREDUCTASE"/>
    <property type="match status" value="1"/>
</dbReference>
<dbReference type="GO" id="GO:0005737">
    <property type="term" value="C:cytoplasm"/>
    <property type="evidence" value="ECO:0007669"/>
    <property type="project" value="UniProtKB-SubCell"/>
</dbReference>
<dbReference type="InterPro" id="IPR000305">
    <property type="entry name" value="GIY-YIG_endonuc"/>
</dbReference>
<reference evidence="18 19" key="1">
    <citation type="submission" date="2016-09" db="EMBL/GenBank/DDBJ databases">
        <title>Acidihalobacter prosperus V6 (DSM14174).</title>
        <authorList>
            <person name="Khaleque H.N."/>
            <person name="Ramsay J.P."/>
            <person name="Murphy R.J.T."/>
            <person name="Kaksonen A.H."/>
            <person name="Boxall N.J."/>
            <person name="Watkin E.L.J."/>
        </authorList>
    </citation>
    <scope>NUCLEOTIDE SEQUENCE [LARGE SCALE GENOMIC DNA]</scope>
    <source>
        <strain evidence="18 19">V6</strain>
    </source>
</reference>
<dbReference type="GO" id="GO:0009432">
    <property type="term" value="P:SOS response"/>
    <property type="evidence" value="ECO:0007669"/>
    <property type="project" value="UniProtKB-UniRule"/>
</dbReference>
<dbReference type="Pfam" id="PF14520">
    <property type="entry name" value="HHH_5"/>
    <property type="match status" value="1"/>
</dbReference>
<keyword evidence="19" id="KW-1185">Reference proteome</keyword>
<dbReference type="EMBL" id="CP017448">
    <property type="protein sequence ID" value="AOV17062.1"/>
    <property type="molecule type" value="Genomic_DNA"/>
</dbReference>
<comment type="subcellular location">
    <subcellularLocation>
        <location evidence="1 13">Cytoplasm</location>
    </subcellularLocation>
</comment>
<dbReference type="Proteomes" id="UP000095342">
    <property type="component" value="Chromosome"/>
</dbReference>
<dbReference type="KEGG" id="aaeo:BJI67_08340"/>
<keyword evidence="6 13" id="KW-0234">DNA repair</keyword>
<dbReference type="Pfam" id="PF08459">
    <property type="entry name" value="UvrC_RNaseH_dom"/>
    <property type="match status" value="1"/>
</dbReference>
<dbReference type="FunFam" id="3.40.1440.10:FF:000001">
    <property type="entry name" value="UvrABC system protein C"/>
    <property type="match status" value="1"/>
</dbReference>
<keyword evidence="7 13" id="KW-0742">SOS response</keyword>
<dbReference type="Gene3D" id="4.10.860.10">
    <property type="entry name" value="UVR domain"/>
    <property type="match status" value="1"/>
</dbReference>
<dbReference type="GO" id="GO:0003677">
    <property type="term" value="F:DNA binding"/>
    <property type="evidence" value="ECO:0007669"/>
    <property type="project" value="UniProtKB-UniRule"/>
</dbReference>
<dbReference type="NCBIfam" id="TIGR00194">
    <property type="entry name" value="uvrC"/>
    <property type="match status" value="1"/>
</dbReference>
<dbReference type="SMART" id="SM00278">
    <property type="entry name" value="HhH1"/>
    <property type="match status" value="2"/>
</dbReference>
<proteinExistence type="inferred from homology"/>
<evidence type="ECO:0000259" key="15">
    <source>
        <dbReference type="PROSITE" id="PS50151"/>
    </source>
</evidence>
<evidence type="ECO:0000256" key="7">
    <source>
        <dbReference type="ARBA" id="ARBA00023236"/>
    </source>
</evidence>
<dbReference type="Gene3D" id="1.10.150.20">
    <property type="entry name" value="5' to 3' exonuclease, C-terminal subdomain"/>
    <property type="match status" value="1"/>
</dbReference>
<evidence type="ECO:0000256" key="3">
    <source>
        <dbReference type="ARBA" id="ARBA00022763"/>
    </source>
</evidence>
<dbReference type="Pfam" id="PF02151">
    <property type="entry name" value="UVR"/>
    <property type="match status" value="1"/>
</dbReference>
<dbReference type="FunFam" id="3.30.420.340:FF:000001">
    <property type="entry name" value="UvrABC system protein C"/>
    <property type="match status" value="1"/>
</dbReference>
<dbReference type="InterPro" id="IPR047296">
    <property type="entry name" value="GIY-YIG_UvrC_Cho"/>
</dbReference>
<evidence type="ECO:0000256" key="5">
    <source>
        <dbReference type="ARBA" id="ARBA00022881"/>
    </source>
</evidence>